<reference evidence="2 3" key="1">
    <citation type="submission" date="2019-02" db="EMBL/GenBank/DDBJ databases">
        <title>Complete genome sequence of Pseudomonas sp. SNU WT1 isolated from rainbow trout.</title>
        <authorList>
            <person name="Oh W.T."/>
            <person name="Park S.C."/>
        </authorList>
    </citation>
    <scope>NUCLEOTIDE SEQUENCE [LARGE SCALE GENOMIC DNA]</scope>
    <source>
        <strain evidence="2 3">SNU WT1</strain>
    </source>
</reference>
<dbReference type="OrthoDB" id="6866395at2"/>
<dbReference type="KEGG" id="ptk:EXN22_06785"/>
<sequence length="276" mass="30177">MGPGKIVGSSMHRPVSQVATAIERPMEYEGVPMSVIDKNVVAEIRNFPYKKGNYEIENYLFGEQDEVVRPGCLMLGPTLRGDMAVAKRTWQTYSVPVMAYLSHLNTVRVPTKVKHTQEVAVTEGYSRSFTATLETEVSIGAGFIVACGLSIKASIGTSQGIFGTTARTQKLEIEGPGVFNVYQVNIVYAHCVTSAGELASRFRYAKVLDVKGRKDLFFLSSIATDTVVPVVSEHSVMPVGWEEAQVALLMQGYDPEMNGGRFGFDFRAGDLPGGRY</sequence>
<dbReference type="Pfam" id="PF18063">
    <property type="entry name" value="BB_PF"/>
    <property type="match status" value="1"/>
</dbReference>
<gene>
    <name evidence="2" type="ORF">EXN22_06785</name>
</gene>
<keyword evidence="3" id="KW-1185">Reference proteome</keyword>
<name>A0A411MEX5_9PSED</name>
<evidence type="ECO:0000259" key="1">
    <source>
        <dbReference type="Pfam" id="PF18063"/>
    </source>
</evidence>
<feature type="domain" description="Monalysin Pore-forming" evidence="1">
    <location>
        <begin position="53"/>
        <end position="230"/>
    </location>
</feature>
<organism evidence="2 3">
    <name type="scientific">Pseudomonas tructae</name>
    <dbReference type="NCBI Taxonomy" id="2518644"/>
    <lineage>
        <taxon>Bacteria</taxon>
        <taxon>Pseudomonadati</taxon>
        <taxon>Pseudomonadota</taxon>
        <taxon>Gammaproteobacteria</taxon>
        <taxon>Pseudomonadales</taxon>
        <taxon>Pseudomonadaceae</taxon>
        <taxon>Pseudomonas</taxon>
    </lineage>
</organism>
<accession>A0A411MEX5</accession>
<protein>
    <submittedName>
        <fullName evidence="2">Monalysin family beta-barrel pore-forming toxin</fullName>
    </submittedName>
</protein>
<evidence type="ECO:0000313" key="2">
    <source>
        <dbReference type="EMBL" id="QBF25413.1"/>
    </source>
</evidence>
<dbReference type="Proteomes" id="UP000291130">
    <property type="component" value="Chromosome"/>
</dbReference>
<dbReference type="EMBL" id="CP035952">
    <property type="protein sequence ID" value="QBF25413.1"/>
    <property type="molecule type" value="Genomic_DNA"/>
</dbReference>
<dbReference type="CDD" id="cd17904">
    <property type="entry name" value="PFM_monalysin-like"/>
    <property type="match status" value="1"/>
</dbReference>
<evidence type="ECO:0000313" key="3">
    <source>
        <dbReference type="Proteomes" id="UP000291130"/>
    </source>
</evidence>
<dbReference type="NCBIfam" id="NF033381">
    <property type="entry name" value="MonaBetaBRL_TX"/>
    <property type="match status" value="1"/>
</dbReference>
<dbReference type="AlphaFoldDB" id="A0A411MEX5"/>
<dbReference type="InterPro" id="IPR040927">
    <property type="entry name" value="PF_Monalysin"/>
</dbReference>
<proteinExistence type="predicted"/>